<dbReference type="OrthoDB" id="71701at2759"/>
<dbReference type="InterPro" id="IPR006600">
    <property type="entry name" value="HTH_CenpB_DNA-bd_dom"/>
</dbReference>
<reference evidence="3" key="1">
    <citation type="submission" date="2013-12" db="EMBL/GenBank/DDBJ databases">
        <title>The Genome Sequence of Aphanomyces invadans NJM9701.</title>
        <authorList>
            <consortium name="The Broad Institute Genomics Platform"/>
            <person name="Russ C."/>
            <person name="Tyler B."/>
            <person name="van West P."/>
            <person name="Dieguez-Uribeondo J."/>
            <person name="Young S.K."/>
            <person name="Zeng Q."/>
            <person name="Gargeya S."/>
            <person name="Fitzgerald M."/>
            <person name="Abouelleil A."/>
            <person name="Alvarado L."/>
            <person name="Chapman S.B."/>
            <person name="Gainer-Dewar J."/>
            <person name="Goldberg J."/>
            <person name="Griggs A."/>
            <person name="Gujja S."/>
            <person name="Hansen M."/>
            <person name="Howarth C."/>
            <person name="Imamovic A."/>
            <person name="Ireland A."/>
            <person name="Larimer J."/>
            <person name="McCowan C."/>
            <person name="Murphy C."/>
            <person name="Pearson M."/>
            <person name="Poon T.W."/>
            <person name="Priest M."/>
            <person name="Roberts A."/>
            <person name="Saif S."/>
            <person name="Shea T."/>
            <person name="Sykes S."/>
            <person name="Wortman J."/>
            <person name="Nusbaum C."/>
            <person name="Birren B."/>
        </authorList>
    </citation>
    <scope>NUCLEOTIDE SEQUENCE [LARGE SCALE GENOMIC DNA]</scope>
    <source>
        <strain evidence="3">NJM9701</strain>
    </source>
</reference>
<dbReference type="EMBL" id="KI913958">
    <property type="protein sequence ID" value="ETW04115.1"/>
    <property type="molecule type" value="Genomic_DNA"/>
</dbReference>
<dbReference type="InterPro" id="IPR009057">
    <property type="entry name" value="Homeodomain-like_sf"/>
</dbReference>
<dbReference type="RefSeq" id="XP_008867071.1">
    <property type="nucleotide sequence ID" value="XM_008868849.1"/>
</dbReference>
<feature type="domain" description="HTH CENPB-type" evidence="2">
    <location>
        <begin position="1"/>
        <end position="64"/>
    </location>
</feature>
<gene>
    <name evidence="3" type="ORF">H310_04475</name>
</gene>
<evidence type="ECO:0000313" key="3">
    <source>
        <dbReference type="EMBL" id="ETW04115.1"/>
    </source>
</evidence>
<evidence type="ECO:0000256" key="1">
    <source>
        <dbReference type="ARBA" id="ARBA00023125"/>
    </source>
</evidence>
<dbReference type="Gene3D" id="1.10.10.60">
    <property type="entry name" value="Homeodomain-like"/>
    <property type="match status" value="1"/>
</dbReference>
<organism evidence="3">
    <name type="scientific">Aphanomyces invadans</name>
    <dbReference type="NCBI Taxonomy" id="157072"/>
    <lineage>
        <taxon>Eukaryota</taxon>
        <taxon>Sar</taxon>
        <taxon>Stramenopiles</taxon>
        <taxon>Oomycota</taxon>
        <taxon>Saprolegniomycetes</taxon>
        <taxon>Saprolegniales</taxon>
        <taxon>Verrucalvaceae</taxon>
        <taxon>Aphanomyces</taxon>
    </lineage>
</organism>
<dbReference type="GeneID" id="20081525"/>
<dbReference type="Pfam" id="PF03221">
    <property type="entry name" value="HTH_Tnp_Tc5"/>
    <property type="match status" value="1"/>
</dbReference>
<dbReference type="GO" id="GO:0003677">
    <property type="term" value="F:DNA binding"/>
    <property type="evidence" value="ECO:0007669"/>
    <property type="project" value="UniProtKB-KW"/>
</dbReference>
<sequence>MATEENLAQWVQSMRADGVHVTPRMIQVMALEMVIDARLDESSFPASWSWFQGFKKRHKFAMRARTRTGQDTNGDGMAALASFEAHISQVMRDNNIEVVFNAEHSQL</sequence>
<dbReference type="AlphaFoldDB" id="A0A024UD28"/>
<keyword evidence="1" id="KW-0238">DNA-binding</keyword>
<name>A0A024UD28_9STRA</name>
<dbReference type="SUPFAM" id="SSF46689">
    <property type="entry name" value="Homeodomain-like"/>
    <property type="match status" value="1"/>
</dbReference>
<evidence type="ECO:0000259" key="2">
    <source>
        <dbReference type="PROSITE" id="PS51253"/>
    </source>
</evidence>
<dbReference type="PROSITE" id="PS51253">
    <property type="entry name" value="HTH_CENPB"/>
    <property type="match status" value="1"/>
</dbReference>
<accession>A0A024UD28</accession>
<proteinExistence type="predicted"/>
<dbReference type="VEuPathDB" id="FungiDB:H310_04475"/>
<protein>
    <recommendedName>
        <fullName evidence="2">HTH CENPB-type domain-containing protein</fullName>
    </recommendedName>
</protein>